<accession>A0A8J7FLP2</accession>
<dbReference type="InterPro" id="IPR046482">
    <property type="entry name" value="DUF6575"/>
</dbReference>
<protein>
    <recommendedName>
        <fullName evidence="1">DUF6575 domain-containing protein</fullName>
    </recommendedName>
</protein>
<feature type="domain" description="DUF6575" evidence="1">
    <location>
        <begin position="4"/>
        <end position="180"/>
    </location>
</feature>
<comment type="caution">
    <text evidence="2">The sequence shown here is derived from an EMBL/GenBank/DDBJ whole genome shotgun (WGS) entry which is preliminary data.</text>
</comment>
<dbReference type="RefSeq" id="WP_193952329.1">
    <property type="nucleotide sequence ID" value="NZ_JADEYS010000004.1"/>
</dbReference>
<reference evidence="2" key="1">
    <citation type="submission" date="2020-10" db="EMBL/GenBank/DDBJ databases">
        <title>Bacterium isolated from coastal waters sediment.</title>
        <authorList>
            <person name="Chen R.-J."/>
            <person name="Lu D.-C."/>
            <person name="Zhu K.-L."/>
            <person name="Du Z.-J."/>
        </authorList>
    </citation>
    <scope>NUCLEOTIDE SEQUENCE</scope>
    <source>
        <strain evidence="2">N1Y112</strain>
    </source>
</reference>
<proteinExistence type="predicted"/>
<organism evidence="2 3">
    <name type="scientific">Pontibacterium sinense</name>
    <dbReference type="NCBI Taxonomy" id="2781979"/>
    <lineage>
        <taxon>Bacteria</taxon>
        <taxon>Pseudomonadati</taxon>
        <taxon>Pseudomonadota</taxon>
        <taxon>Gammaproteobacteria</taxon>
        <taxon>Oceanospirillales</taxon>
        <taxon>Oceanospirillaceae</taxon>
        <taxon>Pontibacterium</taxon>
    </lineage>
</organism>
<dbReference type="AlphaFoldDB" id="A0A8J7FLP2"/>
<dbReference type="EMBL" id="JADEYS010000004">
    <property type="protein sequence ID" value="MBE9396777.1"/>
    <property type="molecule type" value="Genomic_DNA"/>
</dbReference>
<dbReference type="Pfam" id="PF20215">
    <property type="entry name" value="DUF6575"/>
    <property type="match status" value="1"/>
</dbReference>
<evidence type="ECO:0000259" key="1">
    <source>
        <dbReference type="Pfam" id="PF20215"/>
    </source>
</evidence>
<evidence type="ECO:0000313" key="3">
    <source>
        <dbReference type="Proteomes" id="UP000640333"/>
    </source>
</evidence>
<sequence length="397" mass="44609">MLNLPINTVLGDLRLVNTFQFFDIPRIFSCRNKSGAQYLVLSTFDDYDSFEWLYLPISNDRLSSVVSKKITLREAFELPEDGYLFHVESNFEGEAKVDYKFSEQINVEDLPKPGAYLQTDSPYIVGFGAIDATEAAISSRRETFNIHLYPTDSQLPEFEIKGFGTILTSLQSLVDSLGQYCEGEPTLKGAIAVDILSETKFKATQIFDGSFGVQLKSDSSSDLFNRSLASDAIMELINLLEAGDNEDVISNKLHEFQGRVASKYKVFLKSLAKLDTPLKVDWGSPNLERGKSLELKKDTILNAYKAVSKINIDMSEAVIFKAELLGLDVKTKRYRVRNLSDNEDYFGKISEESICEVEHSEINGIYEVTLKKVIETNSSSGAEYTKWLLCGLKQLTK</sequence>
<gene>
    <name evidence="2" type="ORF">IOQ59_05810</name>
</gene>
<dbReference type="Proteomes" id="UP000640333">
    <property type="component" value="Unassembled WGS sequence"/>
</dbReference>
<name>A0A8J7FLP2_9GAMM</name>
<keyword evidence="3" id="KW-1185">Reference proteome</keyword>
<evidence type="ECO:0000313" key="2">
    <source>
        <dbReference type="EMBL" id="MBE9396777.1"/>
    </source>
</evidence>